<dbReference type="Pfam" id="PF03527">
    <property type="entry name" value="RHS"/>
    <property type="match status" value="1"/>
</dbReference>
<dbReference type="RefSeq" id="WP_187364375.1">
    <property type="nucleotide sequence ID" value="NZ_WHJF01000106.1"/>
</dbReference>
<dbReference type="PRINTS" id="PR00394">
    <property type="entry name" value="RHSPROTEIN"/>
</dbReference>
<evidence type="ECO:0000259" key="1">
    <source>
        <dbReference type="Pfam" id="PF03527"/>
    </source>
</evidence>
<keyword evidence="3" id="KW-1185">Reference proteome</keyword>
<sequence>KTKNSNGQDTVAYYHHDQRWAPLQATDRAGNIVWAASYDAFGQAQITSPAAGGAQPTIVSNLRLPGQIEDAETGLHYNYYRDYDPQVGRYIESDPLGLSGGINTYGYVHGNPISRYDPLGLEDASTIACDGKGNYEIINNAKGVARKCVNIHEQSHMSDWIKRYGKDSCVGRPKGYIPYASVNGDDYRDFLRDSECRAYTAEKACTEECKDGGESKKRYDYGIAKNYCKNYDTWKKY</sequence>
<dbReference type="PANTHER" id="PTHR32305:SF15">
    <property type="entry name" value="PROTEIN RHSA-RELATED"/>
    <property type="match status" value="1"/>
</dbReference>
<organism evidence="2 3">
    <name type="scientific">Massilia genomosp. 1</name>
    <dbReference type="NCBI Taxonomy" id="2609280"/>
    <lineage>
        <taxon>Bacteria</taxon>
        <taxon>Pseudomonadati</taxon>
        <taxon>Pseudomonadota</taxon>
        <taxon>Betaproteobacteria</taxon>
        <taxon>Burkholderiales</taxon>
        <taxon>Oxalobacteraceae</taxon>
        <taxon>Telluria group</taxon>
        <taxon>Massilia</taxon>
    </lineage>
</organism>
<evidence type="ECO:0000313" key="2">
    <source>
        <dbReference type="EMBL" id="NHZ65959.1"/>
    </source>
</evidence>
<reference evidence="2 3" key="1">
    <citation type="submission" date="2019-10" db="EMBL/GenBank/DDBJ databases">
        <title>Taxonomy of Antarctic Massilia spp.: description of Massilia rubra sp. nov., Massilia aquatica sp. nov., Massilia mucilaginosa sp. nov., Massilia frigida sp. nov. isolated from streams, lakes and regoliths.</title>
        <authorList>
            <person name="Holochova P."/>
            <person name="Sedlacek I."/>
            <person name="Kralova S."/>
            <person name="Maslanova I."/>
            <person name="Busse H.-J."/>
            <person name="Stankova E."/>
            <person name="Vrbovska V."/>
            <person name="Kovarovic V."/>
            <person name="Bartak M."/>
            <person name="Svec P."/>
            <person name="Pantucek R."/>
        </authorList>
    </citation>
    <scope>NUCLEOTIDE SEQUENCE [LARGE SCALE GENOMIC DNA]</scope>
    <source>
        <strain evidence="2 3">CCM 8694</strain>
    </source>
</reference>
<dbReference type="NCBIfam" id="TIGR03696">
    <property type="entry name" value="Rhs_assc_core"/>
    <property type="match status" value="1"/>
</dbReference>
<gene>
    <name evidence="2" type="ORF">F1735_27290</name>
</gene>
<evidence type="ECO:0000313" key="3">
    <source>
        <dbReference type="Proteomes" id="UP000610594"/>
    </source>
</evidence>
<dbReference type="PANTHER" id="PTHR32305">
    <property type="match status" value="1"/>
</dbReference>
<dbReference type="Proteomes" id="UP000610594">
    <property type="component" value="Unassembled WGS sequence"/>
</dbReference>
<dbReference type="InterPro" id="IPR022385">
    <property type="entry name" value="Rhs_assc_core"/>
</dbReference>
<dbReference type="Gene3D" id="2.180.10.10">
    <property type="entry name" value="RHS repeat-associated core"/>
    <property type="match status" value="1"/>
</dbReference>
<feature type="domain" description="RHS protein conserved region" evidence="1">
    <location>
        <begin position="11"/>
        <end position="43"/>
    </location>
</feature>
<dbReference type="EMBL" id="WHJF01000106">
    <property type="protein sequence ID" value="NHZ65959.1"/>
    <property type="molecule type" value="Genomic_DNA"/>
</dbReference>
<protein>
    <recommendedName>
        <fullName evidence="1">RHS protein conserved region domain-containing protein</fullName>
    </recommendedName>
</protein>
<feature type="non-terminal residue" evidence="2">
    <location>
        <position position="1"/>
    </location>
</feature>
<comment type="caution">
    <text evidence="2">The sequence shown here is derived from an EMBL/GenBank/DDBJ whole genome shotgun (WGS) entry which is preliminary data.</text>
</comment>
<dbReference type="InterPro" id="IPR050708">
    <property type="entry name" value="T6SS_VgrG/RHS"/>
</dbReference>
<name>A0ABX0N357_9BURK</name>
<accession>A0ABX0N357</accession>
<dbReference type="InterPro" id="IPR001826">
    <property type="entry name" value="RHS"/>
</dbReference>
<proteinExistence type="predicted"/>